<proteinExistence type="predicted"/>
<organism evidence="1">
    <name type="scientific">Caldithrix abyssi</name>
    <dbReference type="NCBI Taxonomy" id="187145"/>
    <lineage>
        <taxon>Bacteria</taxon>
        <taxon>Pseudomonadati</taxon>
        <taxon>Calditrichota</taxon>
        <taxon>Calditrichia</taxon>
        <taxon>Calditrichales</taxon>
        <taxon>Calditrichaceae</taxon>
        <taxon>Caldithrix</taxon>
    </lineage>
</organism>
<sequence length="113" mass="12371">MRLVVLFLNKEEFLNEILEAMVELDIPGATVVDSVGMGRILAHDIPIFAGFQNLLNESRPGNKIIFSTVPENKIDALVREVEHVVGPLDEPGNGLLITLPVDRVVGLPKKAHP</sequence>
<dbReference type="InterPro" id="IPR011322">
    <property type="entry name" value="N-reg_PII-like_a/b"/>
</dbReference>
<name>A0A7V5PN08_CALAY</name>
<evidence type="ECO:0008006" key="2">
    <source>
        <dbReference type="Google" id="ProtNLM"/>
    </source>
</evidence>
<dbReference type="Proteomes" id="UP000886124">
    <property type="component" value="Unassembled WGS sequence"/>
</dbReference>
<comment type="caution">
    <text evidence="1">The sequence shown here is derived from an EMBL/GenBank/DDBJ whole genome shotgun (WGS) entry which is preliminary data.</text>
</comment>
<evidence type="ECO:0000313" key="1">
    <source>
        <dbReference type="EMBL" id="HHJ51782.1"/>
    </source>
</evidence>
<dbReference type="AlphaFoldDB" id="A0A7V5PN08"/>
<gene>
    <name evidence="1" type="ORF">ENJ89_01190</name>
</gene>
<dbReference type="EMBL" id="DROD01000085">
    <property type="protein sequence ID" value="HHJ51782.1"/>
    <property type="molecule type" value="Genomic_DNA"/>
</dbReference>
<protein>
    <recommendedName>
        <fullName evidence="2">P-II family nitrogen regulator</fullName>
    </recommendedName>
</protein>
<dbReference type="SUPFAM" id="SSF54913">
    <property type="entry name" value="GlnB-like"/>
    <property type="match status" value="1"/>
</dbReference>
<accession>A0A7V5PN08</accession>
<reference evidence="1" key="1">
    <citation type="journal article" date="2020" name="mSystems">
        <title>Genome- and Community-Level Interaction Insights into Carbon Utilization and Element Cycling Functions of Hydrothermarchaeota in Hydrothermal Sediment.</title>
        <authorList>
            <person name="Zhou Z."/>
            <person name="Liu Y."/>
            <person name="Xu W."/>
            <person name="Pan J."/>
            <person name="Luo Z.H."/>
            <person name="Li M."/>
        </authorList>
    </citation>
    <scope>NUCLEOTIDE SEQUENCE [LARGE SCALE GENOMIC DNA]</scope>
    <source>
        <strain evidence="1">HyVt-527</strain>
    </source>
</reference>